<dbReference type="Pfam" id="PF13347">
    <property type="entry name" value="MFS_2"/>
    <property type="match status" value="1"/>
</dbReference>
<sequence length="466" mass="51081">MSGNTKEKTQTPKKKGLSNTLKYFFGVGDAGFVLMSNIETFYFMTFLTDLAGFGSAIAGIINSVFTTVDACLSWLYGGIINGTKAKKWGRYRSWLILVPWAVPFLYAFMFIRVSENEILSAVIIIAASIASHVVWNFSYVANATLVSVVGKTPEEKAVLASSRATWNNIGGLLFSYLGLPFATLLAGFVGERNQFAAAAFCLGWLMVAGYFAHFKMTEGYEEVEQETAKKGSDKTKITIREMFASLFQNPQLMVLMLADLAKWCVKFVTAAAAIYYFRDAAGDAGLMTMYTLLISLGAIVGAFCMRYLAKKFSSRTTMIMSYIGMAVFLFLIFVFYQNPYVVILLMTIAQFFYGIAFASSPALYADTIVYSTWKTGKDASGWIMGLQNLPLKVGVFLRGVILSACLVAVGWQSGVVLEGTARQGMTIAFALVPAILCAAGAVLLIFGFKITKEKVEQYQAEIDARA</sequence>
<keyword evidence="1" id="KW-0812">Transmembrane</keyword>
<name>A0A9D2N4E7_9FIRM</name>
<feature type="transmembrane region" description="Helical" evidence="1">
    <location>
        <begin position="56"/>
        <end position="79"/>
    </location>
</feature>
<dbReference type="InterPro" id="IPR039672">
    <property type="entry name" value="MFS_2"/>
</dbReference>
<dbReference type="InterPro" id="IPR036259">
    <property type="entry name" value="MFS_trans_sf"/>
</dbReference>
<feature type="transmembrane region" description="Helical" evidence="1">
    <location>
        <begin position="169"/>
        <end position="189"/>
    </location>
</feature>
<comment type="caution">
    <text evidence="2">The sequence shown here is derived from an EMBL/GenBank/DDBJ whole genome shotgun (WGS) entry which is preliminary data.</text>
</comment>
<feature type="transmembrane region" description="Helical" evidence="1">
    <location>
        <begin position="195"/>
        <end position="212"/>
    </location>
</feature>
<keyword evidence="1" id="KW-0472">Membrane</keyword>
<feature type="transmembrane region" description="Helical" evidence="1">
    <location>
        <begin position="21"/>
        <end position="44"/>
    </location>
</feature>
<evidence type="ECO:0000313" key="2">
    <source>
        <dbReference type="EMBL" id="HJC10641.1"/>
    </source>
</evidence>
<feature type="transmembrane region" description="Helical" evidence="1">
    <location>
        <begin position="91"/>
        <end position="112"/>
    </location>
</feature>
<dbReference type="SUPFAM" id="SSF103473">
    <property type="entry name" value="MFS general substrate transporter"/>
    <property type="match status" value="1"/>
</dbReference>
<dbReference type="PANTHER" id="PTHR11328">
    <property type="entry name" value="MAJOR FACILITATOR SUPERFAMILY DOMAIN-CONTAINING PROTEIN"/>
    <property type="match status" value="1"/>
</dbReference>
<evidence type="ECO:0000313" key="3">
    <source>
        <dbReference type="Proteomes" id="UP000823893"/>
    </source>
</evidence>
<feature type="transmembrane region" description="Helical" evidence="1">
    <location>
        <begin position="289"/>
        <end position="309"/>
    </location>
</feature>
<dbReference type="Gene3D" id="1.20.1250.20">
    <property type="entry name" value="MFS general substrate transporter like domains"/>
    <property type="match status" value="2"/>
</dbReference>
<dbReference type="Proteomes" id="UP000823893">
    <property type="component" value="Unassembled WGS sequence"/>
</dbReference>
<feature type="transmembrane region" description="Helical" evidence="1">
    <location>
        <begin position="425"/>
        <end position="448"/>
    </location>
</feature>
<organism evidence="2 3">
    <name type="scientific">Candidatus Blautia merdigallinarum</name>
    <dbReference type="NCBI Taxonomy" id="2838495"/>
    <lineage>
        <taxon>Bacteria</taxon>
        <taxon>Bacillati</taxon>
        <taxon>Bacillota</taxon>
        <taxon>Clostridia</taxon>
        <taxon>Lachnospirales</taxon>
        <taxon>Lachnospiraceae</taxon>
        <taxon>Blautia</taxon>
    </lineage>
</organism>
<feature type="transmembrane region" description="Helical" evidence="1">
    <location>
        <begin position="252"/>
        <end position="277"/>
    </location>
</feature>
<dbReference type="GO" id="GO:0015293">
    <property type="term" value="F:symporter activity"/>
    <property type="evidence" value="ECO:0007669"/>
    <property type="project" value="InterPro"/>
</dbReference>
<dbReference type="GO" id="GO:0008643">
    <property type="term" value="P:carbohydrate transport"/>
    <property type="evidence" value="ECO:0007669"/>
    <property type="project" value="InterPro"/>
</dbReference>
<reference evidence="2" key="1">
    <citation type="journal article" date="2021" name="PeerJ">
        <title>Extensive microbial diversity within the chicken gut microbiome revealed by metagenomics and culture.</title>
        <authorList>
            <person name="Gilroy R."/>
            <person name="Ravi A."/>
            <person name="Getino M."/>
            <person name="Pursley I."/>
            <person name="Horton D.L."/>
            <person name="Alikhan N.F."/>
            <person name="Baker D."/>
            <person name="Gharbi K."/>
            <person name="Hall N."/>
            <person name="Watson M."/>
            <person name="Adriaenssens E.M."/>
            <person name="Foster-Nyarko E."/>
            <person name="Jarju S."/>
            <person name="Secka A."/>
            <person name="Antonio M."/>
            <person name="Oren A."/>
            <person name="Chaudhuri R.R."/>
            <person name="La Ragione R."/>
            <person name="Hildebrand F."/>
            <person name="Pallen M.J."/>
        </authorList>
    </citation>
    <scope>NUCLEOTIDE SEQUENCE</scope>
    <source>
        <strain evidence="2">ChiSxjej6B18-287</strain>
    </source>
</reference>
<proteinExistence type="predicted"/>
<dbReference type="PANTHER" id="PTHR11328:SF24">
    <property type="entry name" value="MAJOR FACILITATOR SUPERFAMILY (MFS) PROFILE DOMAIN-CONTAINING PROTEIN"/>
    <property type="match status" value="1"/>
</dbReference>
<feature type="transmembrane region" description="Helical" evidence="1">
    <location>
        <begin position="118"/>
        <end position="148"/>
    </location>
</feature>
<feature type="transmembrane region" description="Helical" evidence="1">
    <location>
        <begin position="395"/>
        <end position="413"/>
    </location>
</feature>
<keyword evidence="1" id="KW-1133">Transmembrane helix</keyword>
<evidence type="ECO:0000256" key="1">
    <source>
        <dbReference type="SAM" id="Phobius"/>
    </source>
</evidence>
<accession>A0A9D2N4E7</accession>
<dbReference type="EMBL" id="DWWV01000096">
    <property type="protein sequence ID" value="HJC10641.1"/>
    <property type="molecule type" value="Genomic_DNA"/>
</dbReference>
<feature type="transmembrane region" description="Helical" evidence="1">
    <location>
        <begin position="342"/>
        <end position="364"/>
    </location>
</feature>
<protein>
    <submittedName>
        <fullName evidence="2">MFS transporter</fullName>
    </submittedName>
</protein>
<dbReference type="GO" id="GO:0005886">
    <property type="term" value="C:plasma membrane"/>
    <property type="evidence" value="ECO:0007669"/>
    <property type="project" value="TreeGrafter"/>
</dbReference>
<reference evidence="2" key="2">
    <citation type="submission" date="2021-04" db="EMBL/GenBank/DDBJ databases">
        <authorList>
            <person name="Gilroy R."/>
        </authorList>
    </citation>
    <scope>NUCLEOTIDE SEQUENCE</scope>
    <source>
        <strain evidence="2">ChiSxjej6B18-287</strain>
    </source>
</reference>
<feature type="transmembrane region" description="Helical" evidence="1">
    <location>
        <begin position="316"/>
        <end position="336"/>
    </location>
</feature>
<dbReference type="AlphaFoldDB" id="A0A9D2N4E7"/>
<gene>
    <name evidence="2" type="ORF">H9935_07460</name>
</gene>